<keyword evidence="2" id="KW-0378">Hydrolase</keyword>
<dbReference type="RefSeq" id="WP_246976799.1">
    <property type="nucleotide sequence ID" value="NZ_CP095399.1"/>
</dbReference>
<comment type="caution">
    <text evidence="2">The sequence shown here is derived from an EMBL/GenBank/DDBJ whole genome shotgun (WGS) entry which is preliminary data.</text>
</comment>
<keyword evidence="1" id="KW-1133">Transmembrane helix</keyword>
<accession>A0ABD5P1K0</accession>
<reference evidence="2 3" key="1">
    <citation type="journal article" date="2014" name="Int. J. Syst. Evol. Microbiol.">
        <title>Complete genome sequence of Corynebacterium casei LMG S-19264T (=DSM 44701T), isolated from a smear-ripened cheese.</title>
        <authorList>
            <consortium name="US DOE Joint Genome Institute (JGI-PGF)"/>
            <person name="Walter F."/>
            <person name="Albersmeier A."/>
            <person name="Kalinowski J."/>
            <person name="Ruckert C."/>
        </authorList>
    </citation>
    <scope>NUCLEOTIDE SEQUENCE [LARGE SCALE GENOMIC DNA]</scope>
    <source>
        <strain evidence="2 3">IBRC-M 10912</strain>
    </source>
</reference>
<dbReference type="InterPro" id="IPR007404">
    <property type="entry name" value="YdjM-like"/>
</dbReference>
<feature type="transmembrane region" description="Helical" evidence="1">
    <location>
        <begin position="61"/>
        <end position="79"/>
    </location>
</feature>
<proteinExistence type="predicted"/>
<dbReference type="EMBL" id="JBHSDJ010000113">
    <property type="protein sequence ID" value="MFC4248077.1"/>
    <property type="molecule type" value="Genomic_DNA"/>
</dbReference>
<feature type="transmembrane region" description="Helical" evidence="1">
    <location>
        <begin position="142"/>
        <end position="162"/>
    </location>
</feature>
<dbReference type="AlphaFoldDB" id="A0ABD5P1K0"/>
<gene>
    <name evidence="2" type="ORF">ACFOZ7_14195</name>
</gene>
<organism evidence="2 3">
    <name type="scientific">Natribaculum luteum</name>
    <dbReference type="NCBI Taxonomy" id="1586232"/>
    <lineage>
        <taxon>Archaea</taxon>
        <taxon>Methanobacteriati</taxon>
        <taxon>Methanobacteriota</taxon>
        <taxon>Stenosarchaea group</taxon>
        <taxon>Halobacteria</taxon>
        <taxon>Halobacteriales</taxon>
        <taxon>Natrialbaceae</taxon>
        <taxon>Natribaculum</taxon>
    </lineage>
</organism>
<feature type="transmembrane region" description="Helical" evidence="1">
    <location>
        <begin position="85"/>
        <end position="109"/>
    </location>
</feature>
<sequence>MHKPGHYGAALLVYAPIGFLMLALGFDGLAVIGGAIAVGGAMIPDLDMRIPGVQHRGITHTVWFALLAGIVLGVAGGLLGSSSGAIATVGLSVFGFLVGTLTISAHLLADALTPMGIRPLEPIDDLEITLDVAKAANPVANYALLALGIATITVAAVVGQAIA</sequence>
<name>A0ABD5P1K0_9EURY</name>
<keyword evidence="1" id="KW-0812">Transmembrane</keyword>
<dbReference type="Pfam" id="PF04307">
    <property type="entry name" value="YdjM"/>
    <property type="match status" value="1"/>
</dbReference>
<keyword evidence="1" id="KW-0472">Membrane</keyword>
<evidence type="ECO:0000313" key="3">
    <source>
        <dbReference type="Proteomes" id="UP001595821"/>
    </source>
</evidence>
<feature type="transmembrane region" description="Helical" evidence="1">
    <location>
        <begin position="12"/>
        <end position="40"/>
    </location>
</feature>
<protein>
    <submittedName>
        <fullName evidence="2">Metal-dependent hydrolase</fullName>
    </submittedName>
</protein>
<dbReference type="GO" id="GO:0016787">
    <property type="term" value="F:hydrolase activity"/>
    <property type="evidence" value="ECO:0007669"/>
    <property type="project" value="UniProtKB-KW"/>
</dbReference>
<evidence type="ECO:0000256" key="1">
    <source>
        <dbReference type="SAM" id="Phobius"/>
    </source>
</evidence>
<evidence type="ECO:0000313" key="2">
    <source>
        <dbReference type="EMBL" id="MFC4248077.1"/>
    </source>
</evidence>
<dbReference type="GeneID" id="71856639"/>
<dbReference type="Proteomes" id="UP001595821">
    <property type="component" value="Unassembled WGS sequence"/>
</dbReference>